<protein>
    <submittedName>
        <fullName evidence="2">Uncharacterized protein</fullName>
    </submittedName>
</protein>
<sequence>MPEIEPRYIMSDDQKPVGMMMDISIIEEIEAVTEDFGLAEYIRKSDDDDPLGHSKPLKSYRNGKESQERRW</sequence>
<gene>
    <name evidence="2" type="ORF">RJ53_04050</name>
</gene>
<dbReference type="OrthoDB" id="110975at2157"/>
<dbReference type="AlphaFoldDB" id="A0A8J8B558"/>
<evidence type="ECO:0000313" key="2">
    <source>
        <dbReference type="EMBL" id="MBR1368724.1"/>
    </source>
</evidence>
<dbReference type="EMBL" id="JWHL01000004">
    <property type="protein sequence ID" value="MBR1368724.1"/>
    <property type="molecule type" value="Genomic_DNA"/>
</dbReference>
<dbReference type="InterPro" id="IPR049537">
    <property type="entry name" value="RelB-like"/>
</dbReference>
<evidence type="ECO:0000313" key="3">
    <source>
        <dbReference type="Proteomes" id="UP000730161"/>
    </source>
</evidence>
<reference evidence="2" key="1">
    <citation type="submission" date="2014-12" db="EMBL/GenBank/DDBJ databases">
        <authorList>
            <person name="Huang H.-H."/>
            <person name="Chen S.-C."/>
            <person name="Lai M.-C."/>
        </authorList>
    </citation>
    <scope>NUCLEOTIDE SEQUENCE</scope>
    <source>
        <strain evidence="2">K1F9705b</strain>
    </source>
</reference>
<proteinExistence type="predicted"/>
<organism evidence="2 3">
    <name type="scientific">Methanocalculus chunghsingensis</name>
    <dbReference type="NCBI Taxonomy" id="156457"/>
    <lineage>
        <taxon>Archaea</taxon>
        <taxon>Methanobacteriati</taxon>
        <taxon>Methanobacteriota</taxon>
        <taxon>Stenosarchaea group</taxon>
        <taxon>Methanomicrobia</taxon>
        <taxon>Methanomicrobiales</taxon>
        <taxon>Methanocalculaceae</taxon>
        <taxon>Methanocalculus</taxon>
    </lineage>
</organism>
<feature type="compositionally biased region" description="Basic and acidic residues" evidence="1">
    <location>
        <begin position="43"/>
        <end position="52"/>
    </location>
</feature>
<feature type="region of interest" description="Disordered" evidence="1">
    <location>
        <begin position="43"/>
        <end position="71"/>
    </location>
</feature>
<evidence type="ECO:0000256" key="1">
    <source>
        <dbReference type="SAM" id="MobiDB-lite"/>
    </source>
</evidence>
<dbReference type="Proteomes" id="UP000730161">
    <property type="component" value="Unassembled WGS sequence"/>
</dbReference>
<comment type="caution">
    <text evidence="2">The sequence shown here is derived from an EMBL/GenBank/DDBJ whole genome shotgun (WGS) entry which is preliminary data.</text>
</comment>
<name>A0A8J8B558_9EURY</name>
<keyword evidence="3" id="KW-1185">Reference proteome</keyword>
<feature type="compositionally biased region" description="Basic and acidic residues" evidence="1">
    <location>
        <begin position="62"/>
        <end position="71"/>
    </location>
</feature>
<dbReference type="Pfam" id="PF18506">
    <property type="entry name" value="RelB-like"/>
    <property type="match status" value="1"/>
</dbReference>
<accession>A0A8J8B558</accession>